<sequence>MPAFDPVRDAVLNSPVVPSNEHPPRMHIDLPTGPPMYASSSSARSGYWPDSSPSVSTPLTRRATDLSVLLNSDPPAQDTPLFTPTTPRGPATLSHILHHPDTERRTPEERETLSNTAPLRRRSSG</sequence>
<proteinExistence type="predicted"/>
<dbReference type="InParanoid" id="S8E5Y9"/>
<reference evidence="2 3" key="1">
    <citation type="journal article" date="2012" name="Science">
        <title>The Paleozoic origin of enzymatic lignin decomposition reconstructed from 31 fungal genomes.</title>
        <authorList>
            <person name="Floudas D."/>
            <person name="Binder M."/>
            <person name="Riley R."/>
            <person name="Barry K."/>
            <person name="Blanchette R.A."/>
            <person name="Henrissat B."/>
            <person name="Martinez A.T."/>
            <person name="Otillar R."/>
            <person name="Spatafora J.W."/>
            <person name="Yadav J.S."/>
            <person name="Aerts A."/>
            <person name="Benoit I."/>
            <person name="Boyd A."/>
            <person name="Carlson A."/>
            <person name="Copeland A."/>
            <person name="Coutinho P.M."/>
            <person name="de Vries R.P."/>
            <person name="Ferreira P."/>
            <person name="Findley K."/>
            <person name="Foster B."/>
            <person name="Gaskell J."/>
            <person name="Glotzer D."/>
            <person name="Gorecki P."/>
            <person name="Heitman J."/>
            <person name="Hesse C."/>
            <person name="Hori C."/>
            <person name="Igarashi K."/>
            <person name="Jurgens J.A."/>
            <person name="Kallen N."/>
            <person name="Kersten P."/>
            <person name="Kohler A."/>
            <person name="Kuees U."/>
            <person name="Kumar T.K.A."/>
            <person name="Kuo A."/>
            <person name="LaButti K."/>
            <person name="Larrondo L.F."/>
            <person name="Lindquist E."/>
            <person name="Ling A."/>
            <person name="Lombard V."/>
            <person name="Lucas S."/>
            <person name="Lundell T."/>
            <person name="Martin R."/>
            <person name="McLaughlin D.J."/>
            <person name="Morgenstern I."/>
            <person name="Morin E."/>
            <person name="Murat C."/>
            <person name="Nagy L.G."/>
            <person name="Nolan M."/>
            <person name="Ohm R.A."/>
            <person name="Patyshakuliyeva A."/>
            <person name="Rokas A."/>
            <person name="Ruiz-Duenas F.J."/>
            <person name="Sabat G."/>
            <person name="Salamov A."/>
            <person name="Samejima M."/>
            <person name="Schmutz J."/>
            <person name="Slot J.C."/>
            <person name="St John F."/>
            <person name="Stenlid J."/>
            <person name="Sun H."/>
            <person name="Sun S."/>
            <person name="Syed K."/>
            <person name="Tsang A."/>
            <person name="Wiebenga A."/>
            <person name="Young D."/>
            <person name="Pisabarro A."/>
            <person name="Eastwood D.C."/>
            <person name="Martin F."/>
            <person name="Cullen D."/>
            <person name="Grigoriev I.V."/>
            <person name="Hibbett D.S."/>
        </authorList>
    </citation>
    <scope>NUCLEOTIDE SEQUENCE</scope>
    <source>
        <strain evidence="3">FP-58527</strain>
    </source>
</reference>
<dbReference type="eggNOG" id="ENOG502RCZU">
    <property type="taxonomic scope" value="Eukaryota"/>
</dbReference>
<dbReference type="OrthoDB" id="2772903at2759"/>
<feature type="region of interest" description="Disordered" evidence="1">
    <location>
        <begin position="70"/>
        <end position="125"/>
    </location>
</feature>
<dbReference type="Proteomes" id="UP000015241">
    <property type="component" value="Unassembled WGS sequence"/>
</dbReference>
<gene>
    <name evidence="2" type="ORF">FOMPIDRAFT_1078607</name>
</gene>
<dbReference type="STRING" id="743788.S8E5Y9"/>
<organism evidence="2 3">
    <name type="scientific">Fomitopsis schrenkii</name>
    <name type="common">Brown rot fungus</name>
    <dbReference type="NCBI Taxonomy" id="2126942"/>
    <lineage>
        <taxon>Eukaryota</taxon>
        <taxon>Fungi</taxon>
        <taxon>Dikarya</taxon>
        <taxon>Basidiomycota</taxon>
        <taxon>Agaricomycotina</taxon>
        <taxon>Agaricomycetes</taxon>
        <taxon>Polyporales</taxon>
        <taxon>Fomitopsis</taxon>
    </lineage>
</organism>
<protein>
    <submittedName>
        <fullName evidence="2">Uncharacterized protein</fullName>
    </submittedName>
</protein>
<dbReference type="EMBL" id="KE504151">
    <property type="protein sequence ID" value="EPT00088.1"/>
    <property type="molecule type" value="Genomic_DNA"/>
</dbReference>
<feature type="non-terminal residue" evidence="2">
    <location>
        <position position="125"/>
    </location>
</feature>
<dbReference type="AlphaFoldDB" id="S8E5Y9"/>
<keyword evidence="3" id="KW-1185">Reference proteome</keyword>
<name>S8E5Y9_FOMSC</name>
<accession>S8E5Y9</accession>
<feature type="region of interest" description="Disordered" evidence="1">
    <location>
        <begin position="1"/>
        <end position="58"/>
    </location>
</feature>
<evidence type="ECO:0000313" key="3">
    <source>
        <dbReference type="Proteomes" id="UP000015241"/>
    </source>
</evidence>
<evidence type="ECO:0000313" key="2">
    <source>
        <dbReference type="EMBL" id="EPT00088.1"/>
    </source>
</evidence>
<dbReference type="HOGENOM" id="CLU_1997933_0_0_1"/>
<evidence type="ECO:0000256" key="1">
    <source>
        <dbReference type="SAM" id="MobiDB-lite"/>
    </source>
</evidence>
<feature type="compositionally biased region" description="Basic and acidic residues" evidence="1">
    <location>
        <begin position="98"/>
        <end position="112"/>
    </location>
</feature>